<keyword evidence="1 5" id="KW-0489">Methyltransferase</keyword>
<dbReference type="InterPro" id="IPR050447">
    <property type="entry name" value="Erg6_SMT_methyltransf"/>
</dbReference>
<dbReference type="GO" id="GO:0032259">
    <property type="term" value="P:methylation"/>
    <property type="evidence" value="ECO:0007669"/>
    <property type="project" value="UniProtKB-KW"/>
</dbReference>
<dbReference type="Proteomes" id="UP000555564">
    <property type="component" value="Unassembled WGS sequence"/>
</dbReference>
<evidence type="ECO:0000259" key="4">
    <source>
        <dbReference type="SMART" id="SM00828"/>
    </source>
</evidence>
<evidence type="ECO:0000256" key="3">
    <source>
        <dbReference type="ARBA" id="ARBA00022691"/>
    </source>
</evidence>
<evidence type="ECO:0000256" key="2">
    <source>
        <dbReference type="ARBA" id="ARBA00022679"/>
    </source>
</evidence>
<dbReference type="Pfam" id="PF08241">
    <property type="entry name" value="Methyltransf_11"/>
    <property type="match status" value="1"/>
</dbReference>
<dbReference type="EMBL" id="JACHIU010000001">
    <property type="protein sequence ID" value="MBB6471023.1"/>
    <property type="molecule type" value="Genomic_DNA"/>
</dbReference>
<keyword evidence="2 5" id="KW-0808">Transferase</keyword>
<dbReference type="RefSeq" id="WP_184978294.1">
    <property type="nucleotide sequence ID" value="NZ_BAAALO010000060.1"/>
</dbReference>
<keyword evidence="6" id="KW-1185">Reference proteome</keyword>
<dbReference type="AlphaFoldDB" id="A0A7X0I9N1"/>
<dbReference type="SMART" id="SM00828">
    <property type="entry name" value="PKS_MT"/>
    <property type="match status" value="1"/>
</dbReference>
<dbReference type="InterPro" id="IPR013216">
    <property type="entry name" value="Methyltransf_11"/>
</dbReference>
<dbReference type="EC" id="2.1.1.-" evidence="5"/>
<gene>
    <name evidence="5" type="ORF">BJ992_000454</name>
</gene>
<organism evidence="5 6">
    <name type="scientific">Sphaerisporangium rubeum</name>
    <dbReference type="NCBI Taxonomy" id="321317"/>
    <lineage>
        <taxon>Bacteria</taxon>
        <taxon>Bacillati</taxon>
        <taxon>Actinomycetota</taxon>
        <taxon>Actinomycetes</taxon>
        <taxon>Streptosporangiales</taxon>
        <taxon>Streptosporangiaceae</taxon>
        <taxon>Sphaerisporangium</taxon>
    </lineage>
</organism>
<dbReference type="SUPFAM" id="SSF53335">
    <property type="entry name" value="S-adenosyl-L-methionine-dependent methyltransferases"/>
    <property type="match status" value="1"/>
</dbReference>
<sequence>MSRQTADEIGKFYDDVTDPYVQAWDGNLHMGYWETPDAAPSITEATERLTGEVISALRADPGDRVLDVGCGIGRPALRLARERKVDVVGVSISEQQIEIANASLTSVSLPSRVSFQTADAMDLPFPDASFDAVMCLEVLHHMPDRGRALREIARVVRPGGSVVIADFALRAPVPERHRDLVDRFSAACNLVTLTEIDEYAREFTVSGLDLTEVIDISDQVRPSMSQHAAAVRAARGTLGPIVGADRLEEMAGLTDRYAALPEFGYVVLKGNGRLRSG</sequence>
<dbReference type="InterPro" id="IPR029063">
    <property type="entry name" value="SAM-dependent_MTases_sf"/>
</dbReference>
<dbReference type="InterPro" id="IPR020803">
    <property type="entry name" value="MeTfrase_dom"/>
</dbReference>
<comment type="caution">
    <text evidence="5">The sequence shown here is derived from an EMBL/GenBank/DDBJ whole genome shotgun (WGS) entry which is preliminary data.</text>
</comment>
<protein>
    <submittedName>
        <fullName evidence="5">27-O-demethylrifamycin SV methyltransferase</fullName>
        <ecNumber evidence="5">2.1.1.-</ecNumber>
    </submittedName>
</protein>
<dbReference type="GO" id="GO:0008757">
    <property type="term" value="F:S-adenosylmethionine-dependent methyltransferase activity"/>
    <property type="evidence" value="ECO:0007669"/>
    <property type="project" value="InterPro"/>
</dbReference>
<name>A0A7X0I9N1_9ACTN</name>
<dbReference type="PANTHER" id="PTHR44068:SF11">
    <property type="entry name" value="GERANYL DIPHOSPHATE 2-C-METHYLTRANSFERASE"/>
    <property type="match status" value="1"/>
</dbReference>
<evidence type="ECO:0000313" key="5">
    <source>
        <dbReference type="EMBL" id="MBB6471023.1"/>
    </source>
</evidence>
<dbReference type="PANTHER" id="PTHR44068">
    <property type="entry name" value="ZGC:194242"/>
    <property type="match status" value="1"/>
</dbReference>
<evidence type="ECO:0000313" key="6">
    <source>
        <dbReference type="Proteomes" id="UP000555564"/>
    </source>
</evidence>
<evidence type="ECO:0000256" key="1">
    <source>
        <dbReference type="ARBA" id="ARBA00022603"/>
    </source>
</evidence>
<proteinExistence type="predicted"/>
<accession>A0A7X0I9N1</accession>
<reference evidence="5 6" key="1">
    <citation type="submission" date="2020-08" db="EMBL/GenBank/DDBJ databases">
        <title>Sequencing the genomes of 1000 actinobacteria strains.</title>
        <authorList>
            <person name="Klenk H.-P."/>
        </authorList>
    </citation>
    <scope>NUCLEOTIDE SEQUENCE [LARGE SCALE GENOMIC DNA]</scope>
    <source>
        <strain evidence="5 6">DSM 44936</strain>
    </source>
</reference>
<keyword evidence="3" id="KW-0949">S-adenosyl-L-methionine</keyword>
<feature type="domain" description="Polyketide synthase-like methyltransferase" evidence="4">
    <location>
        <begin position="45"/>
        <end position="262"/>
    </location>
</feature>
<dbReference type="CDD" id="cd02440">
    <property type="entry name" value="AdoMet_MTases"/>
    <property type="match status" value="1"/>
</dbReference>
<dbReference type="Gene3D" id="3.40.50.150">
    <property type="entry name" value="Vaccinia Virus protein VP39"/>
    <property type="match status" value="1"/>
</dbReference>